<dbReference type="Pfam" id="PF09721">
    <property type="entry name" value="Exosortase_EpsH"/>
    <property type="match status" value="1"/>
</dbReference>
<evidence type="ECO:0000256" key="2">
    <source>
        <dbReference type="ARBA" id="ARBA00022475"/>
    </source>
</evidence>
<keyword evidence="3" id="KW-0645">Protease</keyword>
<evidence type="ECO:0000256" key="8">
    <source>
        <dbReference type="SAM" id="Phobius"/>
    </source>
</evidence>
<evidence type="ECO:0000256" key="1">
    <source>
        <dbReference type="ARBA" id="ARBA00004651"/>
    </source>
</evidence>
<dbReference type="InterPro" id="IPR019127">
    <property type="entry name" value="Exosortase"/>
</dbReference>
<proteinExistence type="predicted"/>
<keyword evidence="4 8" id="KW-0812">Transmembrane</keyword>
<protein>
    <submittedName>
        <fullName evidence="9">Exosortase family protein XrtF</fullName>
    </submittedName>
</protein>
<evidence type="ECO:0000256" key="5">
    <source>
        <dbReference type="ARBA" id="ARBA00022801"/>
    </source>
</evidence>
<organism evidence="9 10">
    <name type="scientific">Lutibacter aestuarii</name>
    <dbReference type="NCBI Taxonomy" id="861111"/>
    <lineage>
        <taxon>Bacteria</taxon>
        <taxon>Pseudomonadati</taxon>
        <taxon>Bacteroidota</taxon>
        <taxon>Flavobacteriia</taxon>
        <taxon>Flavobacteriales</taxon>
        <taxon>Flavobacteriaceae</taxon>
        <taxon>Lutibacter</taxon>
    </lineage>
</organism>
<dbReference type="InterPro" id="IPR026392">
    <property type="entry name" value="Exo/Archaeosortase_dom"/>
</dbReference>
<keyword evidence="7 8" id="KW-0472">Membrane</keyword>
<evidence type="ECO:0000313" key="9">
    <source>
        <dbReference type="EMBL" id="MFD0760781.1"/>
    </source>
</evidence>
<evidence type="ECO:0000256" key="3">
    <source>
        <dbReference type="ARBA" id="ARBA00022670"/>
    </source>
</evidence>
<feature type="transmembrane region" description="Helical" evidence="8">
    <location>
        <begin position="114"/>
        <end position="140"/>
    </location>
</feature>
<comment type="caution">
    <text evidence="9">The sequence shown here is derived from an EMBL/GenBank/DDBJ whole genome shotgun (WGS) entry which is preliminary data.</text>
</comment>
<dbReference type="NCBIfam" id="TIGR04178">
    <property type="entry name" value="exo_archaeo"/>
    <property type="match status" value="1"/>
</dbReference>
<comment type="subcellular location">
    <subcellularLocation>
        <location evidence="1">Cell membrane</location>
        <topology evidence="1">Multi-pass membrane protein</topology>
    </subcellularLocation>
</comment>
<keyword evidence="10" id="KW-1185">Reference proteome</keyword>
<dbReference type="InterPro" id="IPR026323">
    <property type="entry name" value="Exosortase-related_prot_XrtF"/>
</dbReference>
<reference evidence="10" key="1">
    <citation type="journal article" date="2019" name="Int. J. Syst. Evol. Microbiol.">
        <title>The Global Catalogue of Microorganisms (GCM) 10K type strain sequencing project: providing services to taxonomists for standard genome sequencing and annotation.</title>
        <authorList>
            <consortium name="The Broad Institute Genomics Platform"/>
            <consortium name="The Broad Institute Genome Sequencing Center for Infectious Disease"/>
            <person name="Wu L."/>
            <person name="Ma J."/>
        </authorList>
    </citation>
    <scope>NUCLEOTIDE SEQUENCE [LARGE SCALE GENOMIC DNA]</scope>
    <source>
        <strain evidence="10">CCUG 60022</strain>
    </source>
</reference>
<gene>
    <name evidence="9" type="primary">xrtF</name>
    <name evidence="9" type="ORF">ACFQZW_01665</name>
</gene>
<evidence type="ECO:0000256" key="6">
    <source>
        <dbReference type="ARBA" id="ARBA00022989"/>
    </source>
</evidence>
<dbReference type="Proteomes" id="UP001597032">
    <property type="component" value="Unassembled WGS sequence"/>
</dbReference>
<evidence type="ECO:0000256" key="4">
    <source>
        <dbReference type="ARBA" id="ARBA00022692"/>
    </source>
</evidence>
<feature type="transmembrane region" description="Helical" evidence="8">
    <location>
        <begin position="82"/>
        <end position="107"/>
    </location>
</feature>
<sequence>MQNNKTVVFFLIKFFGTYLILFLIYSWYLNSTQNKIEIFACAPITKTVAIQTSKLLNFLGYNAKVEQHSEEVSMKLFINDTYIARIIEGCNSISIIILFIAFIIAFANTFKVTALYVLFGSLIIYGTNIIRVTIISIALYKYPEYEKLLHDVVFPSIIYGVTFLLWFVWVRYFSKLKK</sequence>
<keyword evidence="2" id="KW-1003">Cell membrane</keyword>
<dbReference type="RefSeq" id="WP_298263589.1">
    <property type="nucleotide sequence ID" value="NZ_JBHTIC010000002.1"/>
</dbReference>
<keyword evidence="6 8" id="KW-1133">Transmembrane helix</keyword>
<feature type="transmembrane region" description="Helical" evidence="8">
    <location>
        <begin position="7"/>
        <end position="28"/>
    </location>
</feature>
<keyword evidence="5" id="KW-0378">Hydrolase</keyword>
<accession>A0ABW2Z1Z6</accession>
<dbReference type="EMBL" id="JBHTIC010000002">
    <property type="protein sequence ID" value="MFD0760781.1"/>
    <property type="molecule type" value="Genomic_DNA"/>
</dbReference>
<evidence type="ECO:0000256" key="7">
    <source>
        <dbReference type="ARBA" id="ARBA00023136"/>
    </source>
</evidence>
<feature type="transmembrane region" description="Helical" evidence="8">
    <location>
        <begin position="152"/>
        <end position="173"/>
    </location>
</feature>
<evidence type="ECO:0000313" key="10">
    <source>
        <dbReference type="Proteomes" id="UP001597032"/>
    </source>
</evidence>
<name>A0ABW2Z1Z6_9FLAO</name>
<dbReference type="NCBIfam" id="TIGR04128">
    <property type="entry name" value="exoso_Fjoh_1448"/>
    <property type="match status" value="1"/>
</dbReference>